<protein>
    <submittedName>
        <fullName evidence="1">Uncharacterized protein</fullName>
    </submittedName>
</protein>
<comment type="caution">
    <text evidence="1">The sequence shown here is derived from an EMBL/GenBank/DDBJ whole genome shotgun (WGS) entry which is preliminary data.</text>
</comment>
<organism evidence="1 2">
    <name type="scientific">Alishewanella jeotgali KCTC 22429</name>
    <dbReference type="NCBI Taxonomy" id="1129374"/>
    <lineage>
        <taxon>Bacteria</taxon>
        <taxon>Pseudomonadati</taxon>
        <taxon>Pseudomonadota</taxon>
        <taxon>Gammaproteobacteria</taxon>
        <taxon>Alteromonadales</taxon>
        <taxon>Alteromonadaceae</taxon>
        <taxon>Alishewanella</taxon>
    </lineage>
</organism>
<dbReference type="PATRIC" id="fig|1129374.4.peg.39"/>
<reference evidence="1 2" key="1">
    <citation type="journal article" date="2012" name="J. Bacteriol.">
        <title>Genome Sequence of Extracellular-Protease-Producing Alishewanella jeotgali Isolated from Traditional Korean Fermented Seafood.</title>
        <authorList>
            <person name="Jung J."/>
            <person name="Chun J."/>
            <person name="Park W."/>
        </authorList>
    </citation>
    <scope>NUCLEOTIDE SEQUENCE [LARGE SCALE GENOMIC DNA]</scope>
    <source>
        <strain evidence="1 2">KCTC 22429</strain>
    </source>
</reference>
<dbReference type="STRING" id="1129374.AJE_00190"/>
<dbReference type="AlphaFoldDB" id="H3Z9N7"/>
<evidence type="ECO:0000313" key="2">
    <source>
        <dbReference type="Proteomes" id="UP000012046"/>
    </source>
</evidence>
<sequence>MFFAAATQWNYAGMAGVRTGLNYPAVELRASKVPDYASLPLALQSLVWDGITVMERTCLNIWSKQSK</sequence>
<dbReference type="Proteomes" id="UP000012046">
    <property type="component" value="Unassembled WGS sequence"/>
</dbReference>
<gene>
    <name evidence="1" type="ORF">AJE_00190</name>
</gene>
<proteinExistence type="predicted"/>
<keyword evidence="2" id="KW-1185">Reference proteome</keyword>
<dbReference type="EMBL" id="AHTH01000001">
    <property type="protein sequence ID" value="EHR42738.1"/>
    <property type="molecule type" value="Genomic_DNA"/>
</dbReference>
<evidence type="ECO:0000313" key="1">
    <source>
        <dbReference type="EMBL" id="EHR42738.1"/>
    </source>
</evidence>
<accession>H3Z9N7</accession>
<name>H3Z9N7_9ALTE</name>